<keyword evidence="2" id="KW-0521">NADP</keyword>
<dbReference type="GO" id="GO:0016491">
    <property type="term" value="F:oxidoreductase activity"/>
    <property type="evidence" value="ECO:0007669"/>
    <property type="project" value="UniProtKB-KW"/>
</dbReference>
<evidence type="ECO:0000313" key="4">
    <source>
        <dbReference type="EMBL" id="KAJ5095635.1"/>
    </source>
</evidence>
<accession>A0A9W9F8R7</accession>
<dbReference type="OrthoDB" id="294295at2759"/>
<comment type="caution">
    <text evidence="4">The sequence shown here is derived from an EMBL/GenBank/DDBJ whole genome shotgun (WGS) entry which is preliminary data.</text>
</comment>
<proteinExistence type="inferred from homology"/>
<keyword evidence="5" id="KW-1185">Reference proteome</keyword>
<reference evidence="4" key="2">
    <citation type="journal article" date="2023" name="IMA Fungus">
        <title>Comparative genomic study of the Penicillium genus elucidates a diverse pangenome and 15 lateral gene transfer events.</title>
        <authorList>
            <person name="Petersen C."/>
            <person name="Sorensen T."/>
            <person name="Nielsen M.R."/>
            <person name="Sondergaard T.E."/>
            <person name="Sorensen J.L."/>
            <person name="Fitzpatrick D.A."/>
            <person name="Frisvad J.C."/>
            <person name="Nielsen K.L."/>
        </authorList>
    </citation>
    <scope>NUCLEOTIDE SEQUENCE</scope>
    <source>
        <strain evidence="4">IBT 34128</strain>
    </source>
</reference>
<name>A0A9W9F8R7_9EURO</name>
<dbReference type="AlphaFoldDB" id="A0A9W9F8R7"/>
<dbReference type="InterPro" id="IPR036291">
    <property type="entry name" value="NAD(P)-bd_dom_sf"/>
</dbReference>
<protein>
    <submittedName>
        <fullName evidence="4">Uncharacterized protein</fullName>
    </submittedName>
</protein>
<dbReference type="PANTHER" id="PTHR43477:SF1">
    <property type="entry name" value="DIHYDROANTICAPSIN 7-DEHYDROGENASE"/>
    <property type="match status" value="1"/>
</dbReference>
<reference evidence="4" key="1">
    <citation type="submission" date="2022-11" db="EMBL/GenBank/DDBJ databases">
        <authorList>
            <person name="Petersen C."/>
        </authorList>
    </citation>
    <scope>NUCLEOTIDE SEQUENCE</scope>
    <source>
        <strain evidence="4">IBT 34128</strain>
    </source>
</reference>
<dbReference type="GeneID" id="81394741"/>
<dbReference type="Pfam" id="PF23441">
    <property type="entry name" value="SDR"/>
    <property type="match status" value="1"/>
</dbReference>
<evidence type="ECO:0000256" key="3">
    <source>
        <dbReference type="ARBA" id="ARBA00023002"/>
    </source>
</evidence>
<evidence type="ECO:0000313" key="5">
    <source>
        <dbReference type="Proteomes" id="UP001141434"/>
    </source>
</evidence>
<sequence>MAATSKLANQNILLIGGTSGIGFAVAKQALAEGANIVISSSSAERVSNAVARLSTDNAARASAVRSYVADLSNRDKLEETIENLLKFAAEPSPIDHVVFTAGDVPPLVPLAEASFDDFEAFLTVRLFGAMALGKYAPKYMAPGKCSSITLTTGSQTKKPLFWMPPAAGGAVEGLMKGLAVTLSPMRVNVVSPGFVLTEILDKIPKGLFDGKVESSKERLLTKDVGSPEDTAEAYLYLMKDYFATGSIVATNGGEWLV</sequence>
<dbReference type="EMBL" id="JAPMSZ010000007">
    <property type="protein sequence ID" value="KAJ5095635.1"/>
    <property type="molecule type" value="Genomic_DNA"/>
</dbReference>
<dbReference type="Proteomes" id="UP001141434">
    <property type="component" value="Unassembled WGS sequence"/>
</dbReference>
<evidence type="ECO:0000256" key="2">
    <source>
        <dbReference type="ARBA" id="ARBA00022857"/>
    </source>
</evidence>
<dbReference type="PRINTS" id="PR00081">
    <property type="entry name" value="GDHRDH"/>
</dbReference>
<dbReference type="CDD" id="cd05233">
    <property type="entry name" value="SDR_c"/>
    <property type="match status" value="1"/>
</dbReference>
<dbReference type="InterPro" id="IPR057571">
    <property type="entry name" value="SDR_PhqE-like"/>
</dbReference>
<organism evidence="4 5">
    <name type="scientific">Penicillium alfredii</name>
    <dbReference type="NCBI Taxonomy" id="1506179"/>
    <lineage>
        <taxon>Eukaryota</taxon>
        <taxon>Fungi</taxon>
        <taxon>Dikarya</taxon>
        <taxon>Ascomycota</taxon>
        <taxon>Pezizomycotina</taxon>
        <taxon>Eurotiomycetes</taxon>
        <taxon>Eurotiomycetidae</taxon>
        <taxon>Eurotiales</taxon>
        <taxon>Aspergillaceae</taxon>
        <taxon>Penicillium</taxon>
    </lineage>
</organism>
<gene>
    <name evidence="4" type="ORF">NUU61_004991</name>
</gene>
<dbReference type="InterPro" id="IPR002347">
    <property type="entry name" value="SDR_fam"/>
</dbReference>
<dbReference type="InterPro" id="IPR051122">
    <property type="entry name" value="SDR_DHRS6-like"/>
</dbReference>
<dbReference type="RefSeq" id="XP_056511186.1">
    <property type="nucleotide sequence ID" value="XM_056655573.1"/>
</dbReference>
<keyword evidence="3" id="KW-0560">Oxidoreductase</keyword>
<comment type="similarity">
    <text evidence="1">Belongs to the short-chain dehydrogenases/reductases (SDR) family.</text>
</comment>
<dbReference type="Gene3D" id="3.40.50.720">
    <property type="entry name" value="NAD(P)-binding Rossmann-like Domain"/>
    <property type="match status" value="1"/>
</dbReference>
<dbReference type="SUPFAM" id="SSF51735">
    <property type="entry name" value="NAD(P)-binding Rossmann-fold domains"/>
    <property type="match status" value="1"/>
</dbReference>
<dbReference type="PANTHER" id="PTHR43477">
    <property type="entry name" value="DIHYDROANTICAPSIN 7-DEHYDROGENASE"/>
    <property type="match status" value="1"/>
</dbReference>
<evidence type="ECO:0000256" key="1">
    <source>
        <dbReference type="ARBA" id="ARBA00006484"/>
    </source>
</evidence>